<feature type="domain" description="Ribosomal RNA small subunit methyltransferase E PUA-like" evidence="14">
    <location>
        <begin position="24"/>
        <end position="55"/>
    </location>
</feature>
<dbReference type="PANTHER" id="PTHR30027:SF3">
    <property type="entry name" value="16S RRNA (URACIL(1498)-N(3))-METHYLTRANSFERASE"/>
    <property type="match status" value="1"/>
</dbReference>
<sequence length="289" mass="30460">MTAPLFHLAPGSLDLAAVGVRLTLDGAEGHHAATVMRLGPGESIDLSDTGRIRVAGVVVAAAEGGLEIEVRTVQEHPAPHPELVLVQALAKDRRDLQAVETAVELGVDRIVPWQAERSVARWKPGREAKKHQEWVHTVRAAAKQSRRTGVPAVEALQSTAQLLDSLIEDAASTRADSNDADSTGAAETAVLVLHEEAEASLCEASRQLGLIPEPWRGPRRVLLVVGPEGGISPEERQRLTEAGAVSAVLGPHVLRTSTAGPAALSALQLLLGRWDAAPGDHSTEPTAVD</sequence>
<dbReference type="InterPro" id="IPR006700">
    <property type="entry name" value="RsmE"/>
</dbReference>
<comment type="function">
    <text evidence="10 12">Specifically methylates the N3 position of the uracil ring of uridine 1498 (m3U1498) in 16S rRNA. Acts on the fully assembled 30S ribosomal subunit.</text>
</comment>
<dbReference type="EC" id="2.1.1.193" evidence="3 12"/>
<evidence type="ECO:0000256" key="6">
    <source>
        <dbReference type="ARBA" id="ARBA00022552"/>
    </source>
</evidence>
<keyword evidence="7 12" id="KW-0489">Methyltransferase</keyword>
<keyword evidence="8 12" id="KW-0808">Transferase</keyword>
<evidence type="ECO:0000259" key="13">
    <source>
        <dbReference type="Pfam" id="PF04452"/>
    </source>
</evidence>
<comment type="catalytic activity">
    <reaction evidence="11 12">
        <text>uridine(1498) in 16S rRNA + S-adenosyl-L-methionine = N(3)-methyluridine(1498) in 16S rRNA + S-adenosyl-L-homocysteine + H(+)</text>
        <dbReference type="Rhea" id="RHEA:42920"/>
        <dbReference type="Rhea" id="RHEA-COMP:10283"/>
        <dbReference type="Rhea" id="RHEA-COMP:10284"/>
        <dbReference type="ChEBI" id="CHEBI:15378"/>
        <dbReference type="ChEBI" id="CHEBI:57856"/>
        <dbReference type="ChEBI" id="CHEBI:59789"/>
        <dbReference type="ChEBI" id="CHEBI:65315"/>
        <dbReference type="ChEBI" id="CHEBI:74502"/>
        <dbReference type="EC" id="2.1.1.193"/>
    </reaction>
</comment>
<reference evidence="15 16" key="1">
    <citation type="submission" date="2023-09" db="EMBL/GenBank/DDBJ databases">
        <title>Description of three actinobacteria isolated from air of manufacturing shop in a pharmaceutical factory.</title>
        <authorList>
            <person name="Zhang D.-F."/>
        </authorList>
    </citation>
    <scope>NUCLEOTIDE SEQUENCE [LARGE SCALE GENOMIC DNA]</scope>
    <source>
        <strain evidence="15 16">LY-0111</strain>
    </source>
</reference>
<dbReference type="NCBIfam" id="NF008693">
    <property type="entry name" value="PRK11713.2-3"/>
    <property type="match status" value="1"/>
</dbReference>
<dbReference type="Proteomes" id="UP001251870">
    <property type="component" value="Unassembled WGS sequence"/>
</dbReference>
<evidence type="ECO:0000259" key="14">
    <source>
        <dbReference type="Pfam" id="PF20260"/>
    </source>
</evidence>
<dbReference type="Pfam" id="PF04452">
    <property type="entry name" value="Methyltrans_RNA"/>
    <property type="match status" value="1"/>
</dbReference>
<keyword evidence="6 12" id="KW-0698">rRNA processing</keyword>
<dbReference type="InterPro" id="IPR029026">
    <property type="entry name" value="tRNA_m1G_MTases_N"/>
</dbReference>
<dbReference type="InterPro" id="IPR015947">
    <property type="entry name" value="PUA-like_sf"/>
</dbReference>
<evidence type="ECO:0000256" key="9">
    <source>
        <dbReference type="ARBA" id="ARBA00022691"/>
    </source>
</evidence>
<gene>
    <name evidence="15" type="ORF">RIL96_03605</name>
</gene>
<evidence type="ECO:0000256" key="11">
    <source>
        <dbReference type="ARBA" id="ARBA00047944"/>
    </source>
</evidence>
<keyword evidence="9 12" id="KW-0949">S-adenosyl-L-methionine</keyword>
<keyword evidence="5 12" id="KW-0963">Cytoplasm</keyword>
<comment type="caution">
    <text evidence="15">The sequence shown here is derived from an EMBL/GenBank/DDBJ whole genome shotgun (WGS) entry which is preliminary data.</text>
</comment>
<evidence type="ECO:0000313" key="16">
    <source>
        <dbReference type="Proteomes" id="UP001251870"/>
    </source>
</evidence>
<keyword evidence="16" id="KW-1185">Reference proteome</keyword>
<evidence type="ECO:0000256" key="3">
    <source>
        <dbReference type="ARBA" id="ARBA00012328"/>
    </source>
</evidence>
<dbReference type="SUPFAM" id="SSF75217">
    <property type="entry name" value="alpha/beta knot"/>
    <property type="match status" value="1"/>
</dbReference>
<feature type="domain" description="Ribosomal RNA small subunit methyltransferase E methyltransferase" evidence="13">
    <location>
        <begin position="80"/>
        <end position="268"/>
    </location>
</feature>
<name>A0ABU2DQ73_9MICC</name>
<proteinExistence type="inferred from homology"/>
<dbReference type="EMBL" id="JAVKGR010000002">
    <property type="protein sequence ID" value="MDR8018649.1"/>
    <property type="molecule type" value="Genomic_DNA"/>
</dbReference>
<organism evidence="15 16">
    <name type="scientific">Nesterenkonia aerolata</name>
    <dbReference type="NCBI Taxonomy" id="3074079"/>
    <lineage>
        <taxon>Bacteria</taxon>
        <taxon>Bacillati</taxon>
        <taxon>Actinomycetota</taxon>
        <taxon>Actinomycetes</taxon>
        <taxon>Micrococcales</taxon>
        <taxon>Micrococcaceae</taxon>
        <taxon>Nesterenkonia</taxon>
    </lineage>
</organism>
<comment type="subcellular location">
    <subcellularLocation>
        <location evidence="1 12">Cytoplasm</location>
    </subcellularLocation>
</comment>
<dbReference type="PIRSF" id="PIRSF015601">
    <property type="entry name" value="MTase_slr0722"/>
    <property type="match status" value="1"/>
</dbReference>
<dbReference type="NCBIfam" id="TIGR00046">
    <property type="entry name" value="RsmE family RNA methyltransferase"/>
    <property type="match status" value="1"/>
</dbReference>
<dbReference type="RefSeq" id="WP_310547630.1">
    <property type="nucleotide sequence ID" value="NZ_JAVKGR010000002.1"/>
</dbReference>
<dbReference type="GO" id="GO:0032259">
    <property type="term" value="P:methylation"/>
    <property type="evidence" value="ECO:0007669"/>
    <property type="project" value="UniProtKB-KW"/>
</dbReference>
<dbReference type="Gene3D" id="3.40.1280.10">
    <property type="match status" value="1"/>
</dbReference>
<evidence type="ECO:0000313" key="15">
    <source>
        <dbReference type="EMBL" id="MDR8018649.1"/>
    </source>
</evidence>
<comment type="similarity">
    <text evidence="2 12">Belongs to the RNA methyltransferase RsmE family.</text>
</comment>
<dbReference type="Pfam" id="PF20260">
    <property type="entry name" value="PUA_4"/>
    <property type="match status" value="1"/>
</dbReference>
<accession>A0ABU2DQ73</accession>
<evidence type="ECO:0000256" key="2">
    <source>
        <dbReference type="ARBA" id="ARBA00005528"/>
    </source>
</evidence>
<dbReference type="PANTHER" id="PTHR30027">
    <property type="entry name" value="RIBOSOMAL RNA SMALL SUBUNIT METHYLTRANSFERASE E"/>
    <property type="match status" value="1"/>
</dbReference>
<protein>
    <recommendedName>
        <fullName evidence="4 12">Ribosomal RNA small subunit methyltransferase E</fullName>
        <ecNumber evidence="3 12">2.1.1.193</ecNumber>
    </recommendedName>
</protein>
<dbReference type="Gene3D" id="2.40.240.20">
    <property type="entry name" value="Hypothetical PUA domain-like, domain 1"/>
    <property type="match status" value="1"/>
</dbReference>
<dbReference type="SUPFAM" id="SSF88697">
    <property type="entry name" value="PUA domain-like"/>
    <property type="match status" value="1"/>
</dbReference>
<dbReference type="InterPro" id="IPR029028">
    <property type="entry name" value="Alpha/beta_knot_MTases"/>
</dbReference>
<evidence type="ECO:0000256" key="12">
    <source>
        <dbReference type="PIRNR" id="PIRNR015601"/>
    </source>
</evidence>
<evidence type="ECO:0000256" key="4">
    <source>
        <dbReference type="ARBA" id="ARBA00013673"/>
    </source>
</evidence>
<evidence type="ECO:0000256" key="1">
    <source>
        <dbReference type="ARBA" id="ARBA00004496"/>
    </source>
</evidence>
<dbReference type="InterPro" id="IPR046886">
    <property type="entry name" value="RsmE_MTase_dom"/>
</dbReference>
<dbReference type="InterPro" id="IPR046887">
    <property type="entry name" value="RsmE_PUA-like"/>
</dbReference>
<evidence type="ECO:0000256" key="8">
    <source>
        <dbReference type="ARBA" id="ARBA00022679"/>
    </source>
</evidence>
<evidence type="ECO:0000256" key="5">
    <source>
        <dbReference type="ARBA" id="ARBA00022490"/>
    </source>
</evidence>
<dbReference type="CDD" id="cd18084">
    <property type="entry name" value="RsmE-like"/>
    <property type="match status" value="1"/>
</dbReference>
<dbReference type="GO" id="GO:0008168">
    <property type="term" value="F:methyltransferase activity"/>
    <property type="evidence" value="ECO:0007669"/>
    <property type="project" value="UniProtKB-KW"/>
</dbReference>
<evidence type="ECO:0000256" key="10">
    <source>
        <dbReference type="ARBA" id="ARBA00025699"/>
    </source>
</evidence>
<evidence type="ECO:0000256" key="7">
    <source>
        <dbReference type="ARBA" id="ARBA00022603"/>
    </source>
</evidence>